<dbReference type="Proteomes" id="UP001285921">
    <property type="component" value="Unassembled WGS sequence"/>
</dbReference>
<reference evidence="1 2" key="1">
    <citation type="submission" date="2023-05" db="EMBL/GenBank/DDBJ databases">
        <title>Draft genome of Paenibacillus sp. CCS26.</title>
        <authorList>
            <person name="Akita H."/>
            <person name="Shinto Y."/>
            <person name="Kimura Z."/>
        </authorList>
    </citation>
    <scope>NUCLEOTIDE SEQUENCE [LARGE SCALE GENOMIC DNA]</scope>
    <source>
        <strain evidence="1 2">CCS26</strain>
    </source>
</reference>
<sequence length="49" mass="5670">MESVKKQLIGEMVQALADQGVYNIRIGRSTDNDYLNIEWTEPKPMEETQ</sequence>
<dbReference type="RefSeq" id="WP_317981516.1">
    <property type="nucleotide sequence ID" value="NZ_BTCL01000021.1"/>
</dbReference>
<protein>
    <submittedName>
        <fullName evidence="1">Uncharacterized protein</fullName>
    </submittedName>
</protein>
<gene>
    <name evidence="1" type="ORF">PghCCS26_47210</name>
</gene>
<evidence type="ECO:0000313" key="1">
    <source>
        <dbReference type="EMBL" id="GMK47591.1"/>
    </source>
</evidence>
<comment type="caution">
    <text evidence="1">The sequence shown here is derived from an EMBL/GenBank/DDBJ whole genome shotgun (WGS) entry which is preliminary data.</text>
</comment>
<accession>A0ABQ6NR79</accession>
<name>A0ABQ6NR79_9BACL</name>
<organism evidence="1 2">
    <name type="scientific">Paenibacillus glycanilyticus</name>
    <dbReference type="NCBI Taxonomy" id="126569"/>
    <lineage>
        <taxon>Bacteria</taxon>
        <taxon>Bacillati</taxon>
        <taxon>Bacillota</taxon>
        <taxon>Bacilli</taxon>
        <taxon>Bacillales</taxon>
        <taxon>Paenibacillaceae</taxon>
        <taxon>Paenibacillus</taxon>
    </lineage>
</organism>
<dbReference type="EMBL" id="BTCL01000021">
    <property type="protein sequence ID" value="GMK47591.1"/>
    <property type="molecule type" value="Genomic_DNA"/>
</dbReference>
<proteinExistence type="predicted"/>
<keyword evidence="2" id="KW-1185">Reference proteome</keyword>
<evidence type="ECO:0000313" key="2">
    <source>
        <dbReference type="Proteomes" id="UP001285921"/>
    </source>
</evidence>